<reference evidence="2" key="1">
    <citation type="submission" date="2020-11" db="EMBL/GenBank/DDBJ databases">
        <authorList>
            <consortium name="DOE Joint Genome Institute"/>
            <person name="Ahrendt S."/>
            <person name="Riley R."/>
            <person name="Andreopoulos W."/>
            <person name="Labutti K."/>
            <person name="Pangilinan J."/>
            <person name="Ruiz-Duenas F.J."/>
            <person name="Barrasa J.M."/>
            <person name="Sanchez-Garcia M."/>
            <person name="Camarero S."/>
            <person name="Miyauchi S."/>
            <person name="Serrano A."/>
            <person name="Linde D."/>
            <person name="Babiker R."/>
            <person name="Drula E."/>
            <person name="Ayuso-Fernandez I."/>
            <person name="Pacheco R."/>
            <person name="Padilla G."/>
            <person name="Ferreira P."/>
            <person name="Barriuso J."/>
            <person name="Kellner H."/>
            <person name="Castanera R."/>
            <person name="Alfaro M."/>
            <person name="Ramirez L."/>
            <person name="Pisabarro A.G."/>
            <person name="Kuo A."/>
            <person name="Tritt A."/>
            <person name="Lipzen A."/>
            <person name="He G."/>
            <person name="Yan M."/>
            <person name="Ng V."/>
            <person name="Cullen D."/>
            <person name="Martin F."/>
            <person name="Rosso M.-N."/>
            <person name="Henrissat B."/>
            <person name="Hibbett D."/>
            <person name="Martinez A.T."/>
            <person name="Grigoriev I.V."/>
        </authorList>
    </citation>
    <scope>NUCLEOTIDE SEQUENCE</scope>
    <source>
        <strain evidence="2">AH 40177</strain>
    </source>
</reference>
<feature type="compositionally biased region" description="Basic residues" evidence="1">
    <location>
        <begin position="32"/>
        <end position="43"/>
    </location>
</feature>
<accession>A0A9P5TYC5</accession>
<protein>
    <submittedName>
        <fullName evidence="2">Uncharacterized protein</fullName>
    </submittedName>
</protein>
<evidence type="ECO:0000313" key="2">
    <source>
        <dbReference type="EMBL" id="KAF9056927.1"/>
    </source>
</evidence>
<dbReference type="EMBL" id="JADNRY010000409">
    <property type="protein sequence ID" value="KAF9056927.1"/>
    <property type="molecule type" value="Genomic_DNA"/>
</dbReference>
<dbReference type="AlphaFoldDB" id="A0A9P5TYC5"/>
<evidence type="ECO:0000313" key="3">
    <source>
        <dbReference type="Proteomes" id="UP000772434"/>
    </source>
</evidence>
<evidence type="ECO:0000256" key="1">
    <source>
        <dbReference type="SAM" id="MobiDB-lite"/>
    </source>
</evidence>
<sequence length="304" mass="35232">MSASSSEMKNSKDSRYYQQNLELRREQSRIYQQKKRDCKKYSKAHGIPNTETLPRKRRTERTNGSSLAPVYVDKGVQVDAPPTLALYRRLTDLRAWFDEWSDGGTERWKGYTTLYPPMQNHLRYGVHLVKECYQMFEVSLPNKHLDLVSFYNSITNIAYSIGRLRSQIFLKYSVSGINCVITPPDLTPPSSVFYIENLDDLTTKFYKKRYLPIHGDTKHFISSWSTLGMDPGPKPGRFGTKKLCMYASTGHFLYQRWRFLLEKAGNVFTDERFTRSVFKEGTCCVYLVGETISRLEVAADVVRS</sequence>
<keyword evidence="3" id="KW-1185">Reference proteome</keyword>
<organism evidence="2 3">
    <name type="scientific">Rhodocollybia butyracea</name>
    <dbReference type="NCBI Taxonomy" id="206335"/>
    <lineage>
        <taxon>Eukaryota</taxon>
        <taxon>Fungi</taxon>
        <taxon>Dikarya</taxon>
        <taxon>Basidiomycota</taxon>
        <taxon>Agaricomycotina</taxon>
        <taxon>Agaricomycetes</taxon>
        <taxon>Agaricomycetidae</taxon>
        <taxon>Agaricales</taxon>
        <taxon>Marasmiineae</taxon>
        <taxon>Omphalotaceae</taxon>
        <taxon>Rhodocollybia</taxon>
    </lineage>
</organism>
<gene>
    <name evidence="2" type="ORF">BDP27DRAFT_1433215</name>
</gene>
<dbReference type="Proteomes" id="UP000772434">
    <property type="component" value="Unassembled WGS sequence"/>
</dbReference>
<name>A0A9P5TYC5_9AGAR</name>
<comment type="caution">
    <text evidence="2">The sequence shown here is derived from an EMBL/GenBank/DDBJ whole genome shotgun (WGS) entry which is preliminary data.</text>
</comment>
<feature type="region of interest" description="Disordered" evidence="1">
    <location>
        <begin position="27"/>
        <end position="65"/>
    </location>
</feature>
<proteinExistence type="predicted"/>